<dbReference type="EMBL" id="JANBTW010000036">
    <property type="protein sequence ID" value="KAJ2676812.1"/>
    <property type="molecule type" value="Genomic_DNA"/>
</dbReference>
<evidence type="ECO:0000313" key="6">
    <source>
        <dbReference type="Proteomes" id="UP001151518"/>
    </source>
</evidence>
<organism evidence="5 6">
    <name type="scientific">Coemansia spiralis</name>
    <dbReference type="NCBI Taxonomy" id="417178"/>
    <lineage>
        <taxon>Eukaryota</taxon>
        <taxon>Fungi</taxon>
        <taxon>Fungi incertae sedis</taxon>
        <taxon>Zoopagomycota</taxon>
        <taxon>Kickxellomycotina</taxon>
        <taxon>Kickxellomycetes</taxon>
        <taxon>Kickxellales</taxon>
        <taxon>Kickxellaceae</taxon>
        <taxon>Coemansia</taxon>
    </lineage>
</organism>
<evidence type="ECO:0000256" key="1">
    <source>
        <dbReference type="ARBA" id="ARBA00010396"/>
    </source>
</evidence>
<dbReference type="NCBIfam" id="TIGR00006">
    <property type="entry name" value="16S rRNA (cytosine(1402)-N(4))-methyltransferase RsmH"/>
    <property type="match status" value="1"/>
</dbReference>
<evidence type="ECO:0000256" key="3">
    <source>
        <dbReference type="ARBA" id="ARBA00022679"/>
    </source>
</evidence>
<dbReference type="AlphaFoldDB" id="A0A9W8G6H6"/>
<comment type="caution">
    <text evidence="5">The sequence shown here is derived from an EMBL/GenBank/DDBJ whole genome shotgun (WGS) entry which is preliminary data.</text>
</comment>
<comment type="similarity">
    <text evidence="1">Belongs to the methyltransferase superfamily. RsmH family.</text>
</comment>
<protein>
    <submittedName>
        <fullName evidence="5">Uncharacterized protein</fullName>
    </submittedName>
</protein>
<dbReference type="Proteomes" id="UP001151518">
    <property type="component" value="Unassembled WGS sequence"/>
</dbReference>
<evidence type="ECO:0000256" key="2">
    <source>
        <dbReference type="ARBA" id="ARBA00022603"/>
    </source>
</evidence>
<dbReference type="HAMAP" id="MF_01007">
    <property type="entry name" value="16SrRNA_methyltr_H"/>
    <property type="match status" value="1"/>
</dbReference>
<dbReference type="SUPFAM" id="SSF53335">
    <property type="entry name" value="S-adenosyl-L-methionine-dependent methyltransferases"/>
    <property type="match status" value="1"/>
</dbReference>
<dbReference type="InterPro" id="IPR029063">
    <property type="entry name" value="SAM-dependent_MTases_sf"/>
</dbReference>
<accession>A0A9W8G6H6</accession>
<keyword evidence="3" id="KW-0808">Transferase</keyword>
<dbReference type="Gene3D" id="3.40.50.150">
    <property type="entry name" value="Vaccinia Virus protein VP39"/>
    <property type="match status" value="1"/>
</dbReference>
<evidence type="ECO:0000313" key="5">
    <source>
        <dbReference type="EMBL" id="KAJ2676812.1"/>
    </source>
</evidence>
<dbReference type="GO" id="GO:0071424">
    <property type="term" value="F:rRNA (cytosine-N4-)-methyltransferase activity"/>
    <property type="evidence" value="ECO:0007669"/>
    <property type="project" value="TreeGrafter"/>
</dbReference>
<dbReference type="InterPro" id="IPR023397">
    <property type="entry name" value="SAM-dep_MeTrfase_MraW_recog"/>
</dbReference>
<dbReference type="CDD" id="cd02440">
    <property type="entry name" value="AdoMet_MTases"/>
    <property type="match status" value="1"/>
</dbReference>
<dbReference type="SUPFAM" id="SSF81799">
    <property type="entry name" value="Putative methyltransferase TM0872, insert domain"/>
    <property type="match status" value="1"/>
</dbReference>
<sequence>MASLFILQRGGTFWRRSGSPLSRSLFFSNNYWLPRYCYTTVTTSNAETAPFPYQRVHQSVLLEEVIGYLAPQNGKIYLDGTFGEGGYTKRILDSANCRVIAVDQDPSAIEKAHQLANIYPGRLSAVWQRFGDIAKLRQPFDGIVLDVGLSSSQIASNRGFSFQKDALLDMRMSYTDEHGALCRLIPAHAIINQYSRDKLASIFTKLGQERFAKNIAAEIEKRRATSPINTTRQLVDVIMTAVPKRYAHHSQIHPATRVFQSLRIYVNDELGQLRSALESAVQMLNVGGRLVVVSFHSLEDSIVKKFFRDLAGQTSTSYIDDNDYIEEEGEASIADTLQSFNLLTKRALKASSTEIECNPRSRSARLRALERLE</sequence>
<keyword evidence="2" id="KW-0489">Methyltransferase</keyword>
<dbReference type="Gene3D" id="1.10.150.170">
    <property type="entry name" value="Putative methyltransferase TM0872, insert domain"/>
    <property type="match status" value="1"/>
</dbReference>
<dbReference type="OrthoDB" id="16290at2759"/>
<name>A0A9W8G6H6_9FUNG</name>
<dbReference type="Pfam" id="PF01795">
    <property type="entry name" value="Methyltransf_5"/>
    <property type="match status" value="1"/>
</dbReference>
<proteinExistence type="inferred from homology"/>
<evidence type="ECO:0000256" key="4">
    <source>
        <dbReference type="ARBA" id="ARBA00022691"/>
    </source>
</evidence>
<dbReference type="PANTHER" id="PTHR11265:SF0">
    <property type="entry name" value="12S RRNA N4-METHYLCYTIDINE METHYLTRANSFERASE"/>
    <property type="match status" value="1"/>
</dbReference>
<gene>
    <name evidence="5" type="ORF">GGI25_003347</name>
</gene>
<dbReference type="GO" id="GO:0070475">
    <property type="term" value="P:rRNA base methylation"/>
    <property type="evidence" value="ECO:0007669"/>
    <property type="project" value="TreeGrafter"/>
</dbReference>
<keyword evidence="4" id="KW-0949">S-adenosyl-L-methionine</keyword>
<dbReference type="PANTHER" id="PTHR11265">
    <property type="entry name" value="S-ADENOSYL-METHYLTRANSFERASE MRAW"/>
    <property type="match status" value="1"/>
</dbReference>
<reference evidence="5" key="1">
    <citation type="submission" date="2022-07" db="EMBL/GenBank/DDBJ databases">
        <title>Phylogenomic reconstructions and comparative analyses of Kickxellomycotina fungi.</title>
        <authorList>
            <person name="Reynolds N.K."/>
            <person name="Stajich J.E."/>
            <person name="Barry K."/>
            <person name="Grigoriev I.V."/>
            <person name="Crous P."/>
            <person name="Smith M.E."/>
        </authorList>
    </citation>
    <scope>NUCLEOTIDE SEQUENCE</scope>
    <source>
        <strain evidence="5">NRRL 3115</strain>
    </source>
</reference>
<dbReference type="InterPro" id="IPR002903">
    <property type="entry name" value="RsmH"/>
</dbReference>